<dbReference type="SUPFAM" id="SSF51182">
    <property type="entry name" value="RmlC-like cupins"/>
    <property type="match status" value="1"/>
</dbReference>
<dbReference type="EMBL" id="CP093379">
    <property type="protein sequence ID" value="UNM97302.1"/>
    <property type="molecule type" value="Genomic_DNA"/>
</dbReference>
<sequence>MLLGIHKINSLDELDSWGTVADLGSTILEGDGKAYGKFTIGNPEVPINGGYFAVTKGKFRMTYPFTEQATIVKGELSLTNEETGEVLHLKEGDSFVAEKGTKVLWDVKSDFFVKHYLSAI</sequence>
<keyword evidence="3" id="KW-1185">Reference proteome</keyword>
<dbReference type="InterPro" id="IPR014710">
    <property type="entry name" value="RmlC-like_jellyroll"/>
</dbReference>
<evidence type="ECO:0000313" key="3">
    <source>
        <dbReference type="Proteomes" id="UP000829542"/>
    </source>
</evidence>
<dbReference type="RefSeq" id="WP_242152558.1">
    <property type="nucleotide sequence ID" value="NZ_CP093379.1"/>
</dbReference>
<dbReference type="PANTHER" id="PTHR40943">
    <property type="entry name" value="CYTOPLASMIC PROTEIN-RELATED"/>
    <property type="match status" value="1"/>
</dbReference>
<dbReference type="Proteomes" id="UP000829542">
    <property type="component" value="Chromosome"/>
</dbReference>
<dbReference type="PANTHER" id="PTHR40943:SF1">
    <property type="entry name" value="CYTOPLASMIC PROTEIN"/>
    <property type="match status" value="1"/>
</dbReference>
<accession>A0ABY3X348</accession>
<dbReference type="InterPro" id="IPR008579">
    <property type="entry name" value="UGlyAH_Cupin_dom"/>
</dbReference>
<dbReference type="Gene3D" id="2.60.120.10">
    <property type="entry name" value="Jelly Rolls"/>
    <property type="match status" value="1"/>
</dbReference>
<protein>
    <submittedName>
        <fullName evidence="2">Cupin domain-containing protein</fullName>
    </submittedName>
</protein>
<reference evidence="2 3" key="1">
    <citation type="submission" date="2022-03" db="EMBL/GenBank/DDBJ databases">
        <title>Ignatzschineria rhizosphaerae HR5S32.</title>
        <authorList>
            <person name="Sun J.Q."/>
            <person name="Feng J.Y."/>
        </authorList>
    </citation>
    <scope>NUCLEOTIDE SEQUENCE [LARGE SCALE GENOMIC DNA]</scope>
    <source>
        <strain evidence="2 3">HR5S32</strain>
    </source>
</reference>
<evidence type="ECO:0000259" key="1">
    <source>
        <dbReference type="Pfam" id="PF05899"/>
    </source>
</evidence>
<evidence type="ECO:0000313" key="2">
    <source>
        <dbReference type="EMBL" id="UNM97302.1"/>
    </source>
</evidence>
<feature type="domain" description="(S)-ureidoglycine aminohydrolase cupin" evidence="1">
    <location>
        <begin position="50"/>
        <end position="116"/>
    </location>
</feature>
<organism evidence="2 3">
    <name type="scientific">Ignatzschineria rhizosphaerae</name>
    <dbReference type="NCBI Taxonomy" id="2923279"/>
    <lineage>
        <taxon>Bacteria</taxon>
        <taxon>Pseudomonadati</taxon>
        <taxon>Pseudomonadota</taxon>
        <taxon>Gammaproteobacteria</taxon>
        <taxon>Cardiobacteriales</taxon>
        <taxon>Ignatzschineriaceae</taxon>
        <taxon>Ignatzschineria</taxon>
    </lineage>
</organism>
<proteinExistence type="predicted"/>
<gene>
    <name evidence="2" type="ORF">MMG00_05475</name>
</gene>
<name>A0ABY3X348_9GAMM</name>
<dbReference type="Pfam" id="PF05899">
    <property type="entry name" value="Cupin_3"/>
    <property type="match status" value="1"/>
</dbReference>
<dbReference type="InterPro" id="IPR011051">
    <property type="entry name" value="RmlC_Cupin_sf"/>
</dbReference>